<sequence>MNYTKRKSVFSVGVKYNINNLTKFSNQNLYKKAFIYTNLSDRFGCTLKYDYRIVERKDFNINVSYNFELFESHRLNDWYFAIGSLIDFPTTE</sequence>
<dbReference type="RefSeq" id="WP_111061313.1">
    <property type="nucleotide sequence ID" value="NZ_JBHUCU010000007.1"/>
</dbReference>
<dbReference type="AlphaFoldDB" id="A0A2W1NH34"/>
<evidence type="ECO:0000313" key="1">
    <source>
        <dbReference type="EMBL" id="PZE18413.1"/>
    </source>
</evidence>
<comment type="caution">
    <text evidence="1">The sequence shown here is derived from an EMBL/GenBank/DDBJ whole genome shotgun (WGS) entry which is preliminary data.</text>
</comment>
<organism evidence="1 2">
    <name type="scientific">Putridiphycobacter roseus</name>
    <dbReference type="NCBI Taxonomy" id="2219161"/>
    <lineage>
        <taxon>Bacteria</taxon>
        <taxon>Pseudomonadati</taxon>
        <taxon>Bacteroidota</taxon>
        <taxon>Flavobacteriia</taxon>
        <taxon>Flavobacteriales</taxon>
        <taxon>Crocinitomicaceae</taxon>
        <taxon>Putridiphycobacter</taxon>
    </lineage>
</organism>
<dbReference type="EMBL" id="QKSB01000001">
    <property type="protein sequence ID" value="PZE18413.1"/>
    <property type="molecule type" value="Genomic_DNA"/>
</dbReference>
<protein>
    <submittedName>
        <fullName evidence="1">Uncharacterized protein</fullName>
    </submittedName>
</protein>
<evidence type="ECO:0000313" key="2">
    <source>
        <dbReference type="Proteomes" id="UP000249248"/>
    </source>
</evidence>
<name>A0A2W1NH34_9FLAO</name>
<dbReference type="Proteomes" id="UP000249248">
    <property type="component" value="Unassembled WGS sequence"/>
</dbReference>
<proteinExistence type="predicted"/>
<gene>
    <name evidence="1" type="ORF">DNU06_00835</name>
</gene>
<accession>A0A2W1NH34</accession>
<reference evidence="1 2" key="1">
    <citation type="submission" date="2018-06" db="EMBL/GenBank/DDBJ databases">
        <title>The draft genome sequence of Crocinitomix sp. SM1701.</title>
        <authorList>
            <person name="Zhang X."/>
        </authorList>
    </citation>
    <scope>NUCLEOTIDE SEQUENCE [LARGE SCALE GENOMIC DNA]</scope>
    <source>
        <strain evidence="1 2">SM1701</strain>
    </source>
</reference>
<keyword evidence="2" id="KW-1185">Reference proteome</keyword>